<organism evidence="2 3">
    <name type="scientific">Mycena chlorophos</name>
    <name type="common">Agaric fungus</name>
    <name type="synonym">Agaricus chlorophos</name>
    <dbReference type="NCBI Taxonomy" id="658473"/>
    <lineage>
        <taxon>Eukaryota</taxon>
        <taxon>Fungi</taxon>
        <taxon>Dikarya</taxon>
        <taxon>Basidiomycota</taxon>
        <taxon>Agaricomycotina</taxon>
        <taxon>Agaricomycetes</taxon>
        <taxon>Agaricomycetidae</taxon>
        <taxon>Agaricales</taxon>
        <taxon>Marasmiineae</taxon>
        <taxon>Mycenaceae</taxon>
        <taxon>Mycena</taxon>
    </lineage>
</organism>
<dbReference type="EMBL" id="DF843512">
    <property type="protein sequence ID" value="GAT47443.1"/>
    <property type="molecule type" value="Genomic_DNA"/>
</dbReference>
<accession>A0ABQ0L8L5</accession>
<feature type="compositionally biased region" description="Basic and acidic residues" evidence="1">
    <location>
        <begin position="129"/>
        <end position="141"/>
    </location>
</feature>
<proteinExistence type="predicted"/>
<keyword evidence="3" id="KW-1185">Reference proteome</keyword>
<evidence type="ECO:0000313" key="3">
    <source>
        <dbReference type="Proteomes" id="UP000815677"/>
    </source>
</evidence>
<feature type="compositionally biased region" description="Polar residues" evidence="1">
    <location>
        <begin position="114"/>
        <end position="126"/>
    </location>
</feature>
<feature type="region of interest" description="Disordered" evidence="1">
    <location>
        <begin position="114"/>
        <end position="142"/>
    </location>
</feature>
<protein>
    <submittedName>
        <fullName evidence="2">Uncharacterized protein</fullName>
    </submittedName>
</protein>
<evidence type="ECO:0000256" key="1">
    <source>
        <dbReference type="SAM" id="MobiDB-lite"/>
    </source>
</evidence>
<gene>
    <name evidence="2" type="ORF">MCHLO_04904</name>
</gene>
<sequence length="166" mass="18568">MHVFAVSWPSSSSFVVLRAMACDPLESGLPPRRRARRQHLKPGSTTSIPARSYPHSFLRRSLRHLHATTRPLEPRRLRRPHISFQRTLPGASESTLKLGTPVYLRSQARLRATGSTEECASSNTARHPSLPERHSGADARRTRILRRPGRMNKGTGKQVQVSVVGL</sequence>
<name>A0ABQ0L8L5_MYCCL</name>
<evidence type="ECO:0000313" key="2">
    <source>
        <dbReference type="EMBL" id="GAT47443.1"/>
    </source>
</evidence>
<reference evidence="2" key="1">
    <citation type="submission" date="2014-09" db="EMBL/GenBank/DDBJ databases">
        <title>Genome sequence of the luminous mushroom Mycena chlorophos for searching fungal bioluminescence genes.</title>
        <authorList>
            <person name="Tanaka Y."/>
            <person name="Kasuga D."/>
            <person name="Oba Y."/>
            <person name="Hase S."/>
            <person name="Sato K."/>
            <person name="Oba Y."/>
            <person name="Sakakibara Y."/>
        </authorList>
    </citation>
    <scope>NUCLEOTIDE SEQUENCE</scope>
</reference>
<dbReference type="Proteomes" id="UP000815677">
    <property type="component" value="Unassembled WGS sequence"/>
</dbReference>